<accession>A0ABZ2IEC8</accession>
<keyword evidence="1" id="KW-1133">Transmembrane helix</keyword>
<gene>
    <name evidence="2" type="ORF">V8J38_02420</name>
</gene>
<protein>
    <submittedName>
        <fullName evidence="2">Flp family type IVb pilin</fullName>
    </submittedName>
</protein>
<evidence type="ECO:0000313" key="3">
    <source>
        <dbReference type="Proteomes" id="UP001363460"/>
    </source>
</evidence>
<reference evidence="2 3" key="1">
    <citation type="submission" date="2024-02" db="EMBL/GenBank/DDBJ databases">
        <title>Distribution and functional of Brevundimonas-related endobacteria within Verticillium dahliae.</title>
        <authorList>
            <person name="Zeng H."/>
        </authorList>
    </citation>
    <scope>NUCLEOTIDE SEQUENCE [LARGE SCALE GENOMIC DNA]</scope>
    <source>
        <strain evidence="2 3">TRM 44200</strain>
    </source>
</reference>
<name>A0ABZ2IEC8_9CAUL</name>
<sequence>MKGFICRFHRDEGGATAIEYGLICALIFLVIIAAVTAFAVRSNAMYDYISTTISAAISGS</sequence>
<dbReference type="EMBL" id="CP146369">
    <property type="protein sequence ID" value="WWT55308.1"/>
    <property type="molecule type" value="Genomic_DNA"/>
</dbReference>
<evidence type="ECO:0000256" key="1">
    <source>
        <dbReference type="SAM" id="Phobius"/>
    </source>
</evidence>
<proteinExistence type="predicted"/>
<feature type="transmembrane region" description="Helical" evidence="1">
    <location>
        <begin position="20"/>
        <end position="40"/>
    </location>
</feature>
<keyword evidence="1" id="KW-0472">Membrane</keyword>
<organism evidence="2 3">
    <name type="scientific">Brevundimonas olei</name>
    <dbReference type="NCBI Taxonomy" id="657642"/>
    <lineage>
        <taxon>Bacteria</taxon>
        <taxon>Pseudomonadati</taxon>
        <taxon>Pseudomonadota</taxon>
        <taxon>Alphaproteobacteria</taxon>
        <taxon>Caulobacterales</taxon>
        <taxon>Caulobacteraceae</taxon>
        <taxon>Brevundimonas</taxon>
    </lineage>
</organism>
<dbReference type="InterPro" id="IPR007047">
    <property type="entry name" value="Flp_Fap"/>
</dbReference>
<dbReference type="RefSeq" id="WP_291778631.1">
    <property type="nucleotide sequence ID" value="NZ_BAAAGH010000008.1"/>
</dbReference>
<dbReference type="Pfam" id="PF04964">
    <property type="entry name" value="Flp_Fap"/>
    <property type="match status" value="1"/>
</dbReference>
<keyword evidence="3" id="KW-1185">Reference proteome</keyword>
<dbReference type="Proteomes" id="UP001363460">
    <property type="component" value="Chromosome"/>
</dbReference>
<keyword evidence="1" id="KW-0812">Transmembrane</keyword>
<evidence type="ECO:0000313" key="2">
    <source>
        <dbReference type="EMBL" id="WWT55308.1"/>
    </source>
</evidence>